<evidence type="ECO:0000313" key="2">
    <source>
        <dbReference type="EMBL" id="OMH26000.1"/>
    </source>
</evidence>
<accession>A0A1R1LEN2</accession>
<protein>
    <submittedName>
        <fullName evidence="2">GlcNAc-PI de-N-acetylase</fullName>
    </submittedName>
</protein>
<comment type="caution">
    <text evidence="2">The sequence shown here is derived from an EMBL/GenBank/DDBJ whole genome shotgun (WGS) entry which is preliminary data.</text>
</comment>
<proteinExistence type="predicted"/>
<dbReference type="GO" id="GO:0016137">
    <property type="term" value="P:glycoside metabolic process"/>
    <property type="evidence" value="ECO:0007669"/>
    <property type="project" value="UniProtKB-ARBA"/>
</dbReference>
<dbReference type="InterPro" id="IPR024078">
    <property type="entry name" value="LmbE-like_dom_sf"/>
</dbReference>
<gene>
    <name evidence="2" type="ORF">BKD30_05350</name>
</gene>
<keyword evidence="1" id="KW-0862">Zinc</keyword>
<dbReference type="SUPFAM" id="SSF102588">
    <property type="entry name" value="LmbE-like"/>
    <property type="match status" value="1"/>
</dbReference>
<dbReference type="Pfam" id="PF02585">
    <property type="entry name" value="PIG-L"/>
    <property type="match status" value="1"/>
</dbReference>
<evidence type="ECO:0000313" key="3">
    <source>
        <dbReference type="Proteomes" id="UP000187085"/>
    </source>
</evidence>
<name>A0A1R1LEN2_9MICC</name>
<dbReference type="AlphaFoldDB" id="A0A1R1LEN2"/>
<sequence>MPDHLTPLPDADWSRVLCVAAHPDDLEYGTSAAVATWTRRGVEVVYLLLTAGEAGMAEPPEVVAPLRAREQRRACDAVGVSDLRILDHPDGMLEGGLGLRRDIARVVRQVRPDAVVGGVFDVEAWGTLNQADHRAAGLATIDAVRDADNPWVFRGLAEEEGLAPWHTRALLIAGHRTPTHGLAVDDDAVAASVASLRSHEAYLEHVTGHPEPGEFIPEMLREGGQALGGEFAVLFRVFDLGGMGGNTT</sequence>
<dbReference type="EMBL" id="MRDE01000024">
    <property type="protein sequence ID" value="OMH26000.1"/>
    <property type="molecule type" value="Genomic_DNA"/>
</dbReference>
<dbReference type="Proteomes" id="UP000187085">
    <property type="component" value="Unassembled WGS sequence"/>
</dbReference>
<keyword evidence="3" id="KW-1185">Reference proteome</keyword>
<organism evidence="2 3">
    <name type="scientific">Tersicoccus phoenicis</name>
    <dbReference type="NCBI Taxonomy" id="554083"/>
    <lineage>
        <taxon>Bacteria</taxon>
        <taxon>Bacillati</taxon>
        <taxon>Actinomycetota</taxon>
        <taxon>Actinomycetes</taxon>
        <taxon>Micrococcales</taxon>
        <taxon>Micrococcaceae</taxon>
        <taxon>Tersicoccus</taxon>
    </lineage>
</organism>
<dbReference type="PANTHER" id="PTHR12993:SF28">
    <property type="entry name" value="LMBE FAMILY PROTEIN"/>
    <property type="match status" value="1"/>
</dbReference>
<dbReference type="STRING" id="554083.BKD30_05350"/>
<dbReference type="InterPro" id="IPR003737">
    <property type="entry name" value="GlcNAc_PI_deacetylase-related"/>
</dbReference>
<evidence type="ECO:0000256" key="1">
    <source>
        <dbReference type="ARBA" id="ARBA00022833"/>
    </source>
</evidence>
<dbReference type="RefSeq" id="WP_076702956.1">
    <property type="nucleotide sequence ID" value="NZ_MRDE01000024.1"/>
</dbReference>
<dbReference type="PANTHER" id="PTHR12993">
    <property type="entry name" value="N-ACETYLGLUCOSAMINYL-PHOSPHATIDYLINOSITOL DE-N-ACETYLASE-RELATED"/>
    <property type="match status" value="1"/>
</dbReference>
<dbReference type="OrthoDB" id="3514174at2"/>
<dbReference type="Gene3D" id="3.40.50.10320">
    <property type="entry name" value="LmbE-like"/>
    <property type="match status" value="1"/>
</dbReference>
<dbReference type="GO" id="GO:0016811">
    <property type="term" value="F:hydrolase activity, acting on carbon-nitrogen (but not peptide) bonds, in linear amides"/>
    <property type="evidence" value="ECO:0007669"/>
    <property type="project" value="TreeGrafter"/>
</dbReference>
<reference evidence="2 3" key="1">
    <citation type="submission" date="2016-12" db="EMBL/GenBank/DDBJ databases">
        <title>Draft genome of Tersicoccus phoenicis 1P05MA.</title>
        <authorList>
            <person name="Nakajima Y."/>
            <person name="Yoshizawa S."/>
            <person name="Nakamura K."/>
            <person name="Ogura Y."/>
            <person name="Hayashi T."/>
            <person name="Kogure K."/>
        </authorList>
    </citation>
    <scope>NUCLEOTIDE SEQUENCE [LARGE SCALE GENOMIC DNA]</scope>
    <source>
        <strain evidence="2 3">1p05MA</strain>
    </source>
</reference>